<evidence type="ECO:0000313" key="6">
    <source>
        <dbReference type="Proteomes" id="UP000186609"/>
    </source>
</evidence>
<name>A0A1P8K400_9BURK</name>
<keyword evidence="1" id="KW-1133">Transmembrane helix</keyword>
<feature type="transmembrane region" description="Helical" evidence="1">
    <location>
        <begin position="517"/>
        <end position="541"/>
    </location>
</feature>
<dbReference type="CDD" id="cd00882">
    <property type="entry name" value="Ras_like_GTPase"/>
    <property type="match status" value="1"/>
</dbReference>
<reference evidence="5 6" key="1">
    <citation type="submission" date="2017-01" db="EMBL/GenBank/DDBJ databases">
        <authorList>
            <person name="Mah S.A."/>
            <person name="Swanson W.J."/>
            <person name="Moy G.W."/>
            <person name="Vacquier V.D."/>
        </authorList>
    </citation>
    <scope>NUCLEOTIDE SEQUENCE [LARGE SCALE GENOMIC DNA]</scope>
    <source>
        <strain evidence="5 6">DCY110</strain>
    </source>
</reference>
<dbReference type="STRING" id="1842727.RD110_14730"/>
<keyword evidence="1" id="KW-0812">Transmembrane</keyword>
<feature type="domain" description="Type VI secretion system component TssM1 N-terminal" evidence="4">
    <location>
        <begin position="207"/>
        <end position="525"/>
    </location>
</feature>
<protein>
    <submittedName>
        <fullName evidence="5">Type VI secretion protein VasK</fullName>
    </submittedName>
</protein>
<dbReference type="SUPFAM" id="SSF52540">
    <property type="entry name" value="P-loop containing nucleoside triphosphate hydrolases"/>
    <property type="match status" value="1"/>
</dbReference>
<evidence type="ECO:0000256" key="1">
    <source>
        <dbReference type="SAM" id="Phobius"/>
    </source>
</evidence>
<proteinExistence type="predicted"/>
<sequence>MLTLGILWLVNGPYSLVGVAALCLLVWHAGPLLSLGNARPLATPGARTLVVAAILFVYLLYGLFLLRRALRDDKEFLGKVLNFGNTTPEDNAAKEELKTVASTVSRAMAQLRKLRGHGGLRRFFEGRRYLYELPWYMIVGSPGAGKTTALLNSGLQFPVVNQAGHSPRSVLLHAQGGTMNCDWWFTNEAVLIDTAGRYTQHDTGGVKDTAEWTGFLALMRKHRPRAPLNGVIVALNVADLLGMDEIGRSEHAAMVRERLAELRQELGIRFPVYVIVTKLDLLGGFEEYFQSLTSEARLQVWGFTLPHVDGGRRSAGKRAAAQSREALREQITTELGLLKDRLAAGLRLHLNEEFDVDRRRRLFALPQEFAGLSLPLAQVVDEIFLDSRFDDTQWHTSLRGVYLTSGAQTARTLPAEPATLLQRMRRSLGWGKDIPVAAAAATVSQVPTGLQDAPLAGPPSNALPQLAPVAARQRSVVDANGRTGHQSFFLQDLMTKVIFPEAHLVRPNLRWEFRFRLLGLLGHTLAVVLFVWLAGALWLSFGNNRQYLDVVDGRARALDARVRSLFADFKPAGVPDTLNEAYQLPGYAGLDLQDPPGSFRFGLYSAAPVLEASTETYAHLQDHMLLPTILRRMETVLAQSLKNNDATTAYETLRVYKLLHDRAHYMQTGGAADVRNWVLKDWENTDSAAAFGGRASMVGHVQALFSGTRAVQSASLPNEALVRDVQRFLDSNTSTQRIYERAKAAMLNEAPQEFTLVRAVGPQAGTVFSRAGKLPLEKGVPGLFTYDGYHEVFNKRLPEFVGRALADDAWVMGRGAADSTLAGGAKSALAGGTGGTGGQGSDALLDDIRRQYLTEYAQQWDDFLNSIRTVAGSDTTGSSLGFDLSVLRQFAAPDSPLARLARAAARETTLSRPLVTRAPEDKSLLDKAADQLAKQTKDIGRNLGIRQEERLEKQLVDNRFAALREVVTGQPDVAFGAGQRAAVDANGAKPGLEGISSLVNEFYTLLVVADTALTANSLPPAGAEVGSRLKLEAGKLPAPFREVLTALATSGGDKVLQGSTDIIRKQAQVQLDRLMGLMAMQVSEVCKRGVEGRYPFAAVPQDASIEDVTQVFATGGVADEYFNKYLAPFVDTSVRPWRYKSSTVAGAMVGLESLAAGASAAVTPAPAGNGPTLVGELLKLLAQSGPNLDAFYRAQQIRELFFREAGGKKMAWKLDVKVVELDPTITDLVIDIDGQGQRYMHGPVQSFTVNWPGTRGGAMAEIVANPRLSNAASTLQASGPWALFRLLDKGRIVSTATSGRVGVEYSFDGRKALLDISGGSQPNPLNSDVLRGFHCPGTAA</sequence>
<dbReference type="PANTHER" id="PTHR36153">
    <property type="entry name" value="INNER MEMBRANE PROTEIN-RELATED"/>
    <property type="match status" value="1"/>
</dbReference>
<dbReference type="KEGG" id="rhy:RD110_14730"/>
<accession>A0A1P8K400</accession>
<dbReference type="EMBL" id="CP019236">
    <property type="protein sequence ID" value="APW40716.1"/>
    <property type="molecule type" value="Genomic_DNA"/>
</dbReference>
<evidence type="ECO:0000259" key="3">
    <source>
        <dbReference type="Pfam" id="PF06761"/>
    </source>
</evidence>
<dbReference type="InterPro" id="IPR027417">
    <property type="entry name" value="P-loop_NTPase"/>
</dbReference>
<dbReference type="InterPro" id="IPR010623">
    <property type="entry name" value="IcmF_C"/>
</dbReference>
<dbReference type="Pfam" id="PF06744">
    <property type="entry name" value="IcmF_C"/>
    <property type="match status" value="1"/>
</dbReference>
<feature type="transmembrane region" description="Helical" evidence="1">
    <location>
        <begin position="49"/>
        <end position="66"/>
    </location>
</feature>
<dbReference type="NCBIfam" id="TIGR03348">
    <property type="entry name" value="VI_IcmF"/>
    <property type="match status" value="2"/>
</dbReference>
<dbReference type="InterPro" id="IPR025743">
    <property type="entry name" value="TssM1_N"/>
</dbReference>
<dbReference type="Pfam" id="PF14331">
    <property type="entry name" value="IcmF-related_N"/>
    <property type="match status" value="1"/>
</dbReference>
<keyword evidence="6" id="KW-1185">Reference proteome</keyword>
<dbReference type="Gene3D" id="3.40.50.300">
    <property type="entry name" value="P-loop containing nucleotide triphosphate hydrolases"/>
    <property type="match status" value="1"/>
</dbReference>
<feature type="domain" description="Type VI secretion system IcmF C-terminal" evidence="2">
    <location>
        <begin position="1215"/>
        <end position="1318"/>
    </location>
</feature>
<organism evidence="5 6">
    <name type="scientific">Rhodoferax koreensis</name>
    <dbReference type="NCBI Taxonomy" id="1842727"/>
    <lineage>
        <taxon>Bacteria</taxon>
        <taxon>Pseudomonadati</taxon>
        <taxon>Pseudomonadota</taxon>
        <taxon>Betaproteobacteria</taxon>
        <taxon>Burkholderiales</taxon>
        <taxon>Comamonadaceae</taxon>
        <taxon>Rhodoferax</taxon>
    </lineage>
</organism>
<evidence type="ECO:0000313" key="5">
    <source>
        <dbReference type="EMBL" id="APW40716.1"/>
    </source>
</evidence>
<dbReference type="InterPro" id="IPR017731">
    <property type="entry name" value="TssM1-like"/>
</dbReference>
<gene>
    <name evidence="5" type="ORF">RD110_14730</name>
</gene>
<feature type="transmembrane region" description="Helical" evidence="1">
    <location>
        <begin position="7"/>
        <end position="29"/>
    </location>
</feature>
<feature type="domain" description="IcmF-related" evidence="3">
    <location>
        <begin position="577"/>
        <end position="909"/>
    </location>
</feature>
<dbReference type="InterPro" id="IPR009612">
    <property type="entry name" value="IcmF-rel"/>
</dbReference>
<dbReference type="Proteomes" id="UP000186609">
    <property type="component" value="Chromosome"/>
</dbReference>
<dbReference type="PANTHER" id="PTHR36153:SF1">
    <property type="entry name" value="TYPE VI SECRETION SYSTEM COMPONENT TSSM1"/>
    <property type="match status" value="1"/>
</dbReference>
<dbReference type="Pfam" id="PF06761">
    <property type="entry name" value="IcmF-related"/>
    <property type="match status" value="1"/>
</dbReference>
<evidence type="ECO:0000259" key="4">
    <source>
        <dbReference type="Pfam" id="PF14331"/>
    </source>
</evidence>
<keyword evidence="1" id="KW-0472">Membrane</keyword>
<dbReference type="InterPro" id="IPR053156">
    <property type="entry name" value="T6SS_TssM-like"/>
</dbReference>
<evidence type="ECO:0000259" key="2">
    <source>
        <dbReference type="Pfam" id="PF06744"/>
    </source>
</evidence>